<reference evidence="2 3" key="1">
    <citation type="submission" date="2015-03" db="EMBL/GenBank/DDBJ databases">
        <title>Genome assembly of Sandaracinus amylolyticus DSM 53668.</title>
        <authorList>
            <person name="Sharma G."/>
            <person name="Subramanian S."/>
        </authorList>
    </citation>
    <scope>NUCLEOTIDE SEQUENCE [LARGE SCALE GENOMIC DNA]</scope>
    <source>
        <strain evidence="2 3">DSM 53668</strain>
    </source>
</reference>
<gene>
    <name evidence="2" type="ORF">DB32_004178</name>
</gene>
<dbReference type="STRING" id="927083.DB32_004178"/>
<evidence type="ECO:0000313" key="2">
    <source>
        <dbReference type="EMBL" id="AKF07029.1"/>
    </source>
</evidence>
<feature type="compositionally biased region" description="Basic and acidic residues" evidence="1">
    <location>
        <begin position="23"/>
        <end position="32"/>
    </location>
</feature>
<evidence type="ECO:0000313" key="3">
    <source>
        <dbReference type="Proteomes" id="UP000034883"/>
    </source>
</evidence>
<keyword evidence="3" id="KW-1185">Reference proteome</keyword>
<dbReference type="KEGG" id="samy:DB32_004178"/>
<proteinExistence type="predicted"/>
<dbReference type="Proteomes" id="UP000034883">
    <property type="component" value="Chromosome"/>
</dbReference>
<dbReference type="EMBL" id="CP011125">
    <property type="protein sequence ID" value="AKF07029.1"/>
    <property type="molecule type" value="Genomic_DNA"/>
</dbReference>
<accession>A0A0F6SFJ0</accession>
<feature type="region of interest" description="Disordered" evidence="1">
    <location>
        <begin position="1"/>
        <end position="44"/>
    </location>
</feature>
<dbReference type="AlphaFoldDB" id="A0A0F6SFJ0"/>
<evidence type="ECO:0000256" key="1">
    <source>
        <dbReference type="SAM" id="MobiDB-lite"/>
    </source>
</evidence>
<protein>
    <submittedName>
        <fullName evidence="2">Uncharacterized protein</fullName>
    </submittedName>
</protein>
<name>A0A0F6SFJ0_9BACT</name>
<organism evidence="2 3">
    <name type="scientific">Sandaracinus amylolyticus</name>
    <dbReference type="NCBI Taxonomy" id="927083"/>
    <lineage>
        <taxon>Bacteria</taxon>
        <taxon>Pseudomonadati</taxon>
        <taxon>Myxococcota</taxon>
        <taxon>Polyangia</taxon>
        <taxon>Polyangiales</taxon>
        <taxon>Sandaracinaceae</taxon>
        <taxon>Sandaracinus</taxon>
    </lineage>
</organism>
<sequence length="44" mass="4840">MSADRTSGADVRQRTKRTSRPYHTPESRRPHVADASLVVTVSCG</sequence>